<sequence>MMITGVKEPSSDNASLPYSVAAFNKVAIEYGNIEKDLPKNLEAWKETPKTWQIRHGNRELHAPALWPATDYADFFACFGASREVLLVANGLFATAGGSSVFVSWRILDLVPTNMENSDQNNLIEFLEAQLPSSLTEARMEFTVVDALKERMPCLDFPYSWSSWRDMTERHL</sequence>
<protein>
    <submittedName>
        <fullName evidence="1">Uncharacterized protein</fullName>
    </submittedName>
</protein>
<reference evidence="1 2" key="1">
    <citation type="submission" date="2018-05" db="EMBL/GenBank/DDBJ databases">
        <title>Genome sequencing and assembly of the regulated plant pathogen Lachnellula willkommii and related sister species for the development of diagnostic species identification markers.</title>
        <authorList>
            <person name="Giroux E."/>
            <person name="Bilodeau G."/>
        </authorList>
    </citation>
    <scope>NUCLEOTIDE SEQUENCE [LARGE SCALE GENOMIC DNA]</scope>
    <source>
        <strain evidence="1 2">CBS 268.59</strain>
    </source>
</reference>
<dbReference type="EMBL" id="QGMK01000685">
    <property type="protein sequence ID" value="TVY80432.1"/>
    <property type="molecule type" value="Genomic_DNA"/>
</dbReference>
<comment type="caution">
    <text evidence="1">The sequence shown here is derived from an EMBL/GenBank/DDBJ whole genome shotgun (WGS) entry which is preliminary data.</text>
</comment>
<dbReference type="OrthoDB" id="3513892at2759"/>
<keyword evidence="2" id="KW-1185">Reference proteome</keyword>
<dbReference type="AlphaFoldDB" id="A0A8T9C5Y2"/>
<organism evidence="1 2">
    <name type="scientific">Lachnellula suecica</name>
    <dbReference type="NCBI Taxonomy" id="602035"/>
    <lineage>
        <taxon>Eukaryota</taxon>
        <taxon>Fungi</taxon>
        <taxon>Dikarya</taxon>
        <taxon>Ascomycota</taxon>
        <taxon>Pezizomycotina</taxon>
        <taxon>Leotiomycetes</taxon>
        <taxon>Helotiales</taxon>
        <taxon>Lachnaceae</taxon>
        <taxon>Lachnellula</taxon>
    </lineage>
</organism>
<gene>
    <name evidence="1" type="ORF">LSUE1_G004749</name>
</gene>
<name>A0A8T9C5Y2_9HELO</name>
<accession>A0A8T9C5Y2</accession>
<proteinExistence type="predicted"/>
<evidence type="ECO:0000313" key="1">
    <source>
        <dbReference type="EMBL" id="TVY80432.1"/>
    </source>
</evidence>
<evidence type="ECO:0000313" key="2">
    <source>
        <dbReference type="Proteomes" id="UP000469558"/>
    </source>
</evidence>
<dbReference type="Proteomes" id="UP000469558">
    <property type="component" value="Unassembled WGS sequence"/>
</dbReference>